<organism evidence="3 4">
    <name type="scientific">Thermogutta terrifontis</name>
    <dbReference type="NCBI Taxonomy" id="1331910"/>
    <lineage>
        <taxon>Bacteria</taxon>
        <taxon>Pseudomonadati</taxon>
        <taxon>Planctomycetota</taxon>
        <taxon>Planctomycetia</taxon>
        <taxon>Pirellulales</taxon>
        <taxon>Thermoguttaceae</taxon>
        <taxon>Thermogutta</taxon>
    </lineage>
</organism>
<name>A0A286RGG8_9BACT</name>
<dbReference type="RefSeq" id="WP_095415222.1">
    <property type="nucleotide sequence ID" value="NZ_CP018477.1"/>
</dbReference>
<evidence type="ECO:0000313" key="4">
    <source>
        <dbReference type="Proteomes" id="UP000215086"/>
    </source>
</evidence>
<dbReference type="InterPro" id="IPR050798">
    <property type="entry name" value="YhaM_exoribonuc/phosphodiest"/>
</dbReference>
<gene>
    <name evidence="3" type="ORF">THTE_2452</name>
</gene>
<dbReference type="Pfam" id="PF01336">
    <property type="entry name" value="tRNA_anti-codon"/>
    <property type="match status" value="1"/>
</dbReference>
<dbReference type="Gene3D" id="2.40.50.140">
    <property type="entry name" value="Nucleic acid-binding proteins"/>
    <property type="match status" value="1"/>
</dbReference>
<proteinExistence type="predicted"/>
<dbReference type="SMART" id="SM00471">
    <property type="entry name" value="HDc"/>
    <property type="match status" value="1"/>
</dbReference>
<dbReference type="GO" id="GO:0003676">
    <property type="term" value="F:nucleic acid binding"/>
    <property type="evidence" value="ECO:0007669"/>
    <property type="project" value="InterPro"/>
</dbReference>
<dbReference type="KEGG" id="ttf:THTE_2452"/>
<dbReference type="OrthoDB" id="9778453at2"/>
<dbReference type="InterPro" id="IPR003607">
    <property type="entry name" value="HD/PDEase_dom"/>
</dbReference>
<dbReference type="CDD" id="cd00077">
    <property type="entry name" value="HDc"/>
    <property type="match status" value="1"/>
</dbReference>
<dbReference type="SUPFAM" id="SSF50249">
    <property type="entry name" value="Nucleic acid-binding proteins"/>
    <property type="match status" value="1"/>
</dbReference>
<evidence type="ECO:0000313" key="3">
    <source>
        <dbReference type="EMBL" id="ASV75054.1"/>
    </source>
</evidence>
<evidence type="ECO:0000259" key="2">
    <source>
        <dbReference type="SMART" id="SM00471"/>
    </source>
</evidence>
<reference evidence="3 4" key="1">
    <citation type="journal article" name="Front. Microbiol.">
        <title>Sugar Metabolism of the First Thermophilic Planctomycete Thermogutta terrifontis: Comparative Genomic and Transcriptomic Approaches.</title>
        <authorList>
            <person name="Elcheninov A.G."/>
            <person name="Menzel P."/>
            <person name="Gudbergsdottir S.R."/>
            <person name="Slesarev A.I."/>
            <person name="Kadnikov V.V."/>
            <person name="Krogh A."/>
            <person name="Bonch-Osmolovskaya E.A."/>
            <person name="Peng X."/>
            <person name="Kublanov I.V."/>
        </authorList>
    </citation>
    <scope>NUCLEOTIDE SEQUENCE [LARGE SCALE GENOMIC DNA]</scope>
    <source>
        <strain evidence="3 4">R1</strain>
    </source>
</reference>
<sequence length="330" mass="37031">MTRKFVSHLRPEESVNEIYLVSSRQLRPNRNGVLYLQMRLSDRTGSVDARLWNADQSLLERVVPGGYVRVEGVTQVYQGNLQIILSRVKPVAAEEVDPADFLPLTQQKLDQNLNYLAQILRSVENPHLRALLEVFLTDEGFMAKLAKVPAGISFHHAYPGGLVVHLVTMLELAQTMVLLYPAVNRDLLLVGVFLHDIGKTAELAADFESNYTDEGQLVGHLALGLEMLNEAIPKAEELVGEQFPSELRLRLKHMILSHHGEYEFGSFRLPMTPEAVALHCLDYLDSRMAACLERIQSDPLPDGTWTSYCSVLNRKFYKGSGWAAPGDHQT</sequence>
<dbReference type="PANTHER" id="PTHR37294:SF1">
    <property type="entry name" value="3'-5' EXORIBONUCLEASE YHAM"/>
    <property type="match status" value="1"/>
</dbReference>
<dbReference type="AlphaFoldDB" id="A0A286RGG8"/>
<dbReference type="InterPro" id="IPR004365">
    <property type="entry name" value="NA-bd_OB_tRNA"/>
</dbReference>
<dbReference type="Gene3D" id="1.10.3210.10">
    <property type="entry name" value="Hypothetical protein af1432"/>
    <property type="match status" value="1"/>
</dbReference>
<dbReference type="InterPro" id="IPR006674">
    <property type="entry name" value="HD_domain"/>
</dbReference>
<keyword evidence="1" id="KW-0378">Hydrolase</keyword>
<keyword evidence="4" id="KW-1185">Reference proteome</keyword>
<accession>A0A286RGG8</accession>
<feature type="domain" description="HD/PDEase" evidence="2">
    <location>
        <begin position="158"/>
        <end position="296"/>
    </location>
</feature>
<dbReference type="SUPFAM" id="SSF109604">
    <property type="entry name" value="HD-domain/PDEase-like"/>
    <property type="match status" value="1"/>
</dbReference>
<dbReference type="EMBL" id="CP018477">
    <property type="protein sequence ID" value="ASV75054.1"/>
    <property type="molecule type" value="Genomic_DNA"/>
</dbReference>
<protein>
    <submittedName>
        <fullName evidence="3">3'-&gt;5' exoribonuclease Bsu YhaM</fullName>
    </submittedName>
</protein>
<dbReference type="Pfam" id="PF01966">
    <property type="entry name" value="HD"/>
    <property type="match status" value="1"/>
</dbReference>
<dbReference type="Proteomes" id="UP000215086">
    <property type="component" value="Chromosome"/>
</dbReference>
<dbReference type="GO" id="GO:0016787">
    <property type="term" value="F:hydrolase activity"/>
    <property type="evidence" value="ECO:0007669"/>
    <property type="project" value="UniProtKB-KW"/>
</dbReference>
<evidence type="ECO:0000256" key="1">
    <source>
        <dbReference type="ARBA" id="ARBA00022801"/>
    </source>
</evidence>
<dbReference type="PANTHER" id="PTHR37294">
    <property type="entry name" value="3'-5' EXORIBONUCLEASE YHAM"/>
    <property type="match status" value="1"/>
</dbReference>
<dbReference type="InterPro" id="IPR012340">
    <property type="entry name" value="NA-bd_OB-fold"/>
</dbReference>
<dbReference type="CDD" id="cd04492">
    <property type="entry name" value="YhaM_OBF_like"/>
    <property type="match status" value="1"/>
</dbReference>
<dbReference type="GO" id="GO:0031125">
    <property type="term" value="P:rRNA 3'-end processing"/>
    <property type="evidence" value="ECO:0007669"/>
    <property type="project" value="TreeGrafter"/>
</dbReference>